<dbReference type="InterPro" id="IPR004843">
    <property type="entry name" value="Calcineurin-like_PHP"/>
</dbReference>
<evidence type="ECO:0000313" key="3">
    <source>
        <dbReference type="Proteomes" id="UP001164718"/>
    </source>
</evidence>
<dbReference type="CDD" id="cd00144">
    <property type="entry name" value="MPP_PPP_family"/>
    <property type="match status" value="1"/>
</dbReference>
<dbReference type="GO" id="GO:0110154">
    <property type="term" value="P:RNA decapping"/>
    <property type="evidence" value="ECO:0007669"/>
    <property type="project" value="TreeGrafter"/>
</dbReference>
<evidence type="ECO:0000259" key="1">
    <source>
        <dbReference type="Pfam" id="PF00149"/>
    </source>
</evidence>
<feature type="domain" description="Calcineurin-like phosphoesterase" evidence="1">
    <location>
        <begin position="3"/>
        <end position="193"/>
    </location>
</feature>
<dbReference type="AlphaFoldDB" id="A0A9E8LX56"/>
<protein>
    <submittedName>
        <fullName evidence="2">Serine/threonine protein phosphatase</fullName>
    </submittedName>
</protein>
<dbReference type="RefSeq" id="WP_275418783.1">
    <property type="nucleotide sequence ID" value="NZ_CP106878.1"/>
</dbReference>
<accession>A0A9E8LX56</accession>
<keyword evidence="3" id="KW-1185">Reference proteome</keyword>
<dbReference type="InterPro" id="IPR029052">
    <property type="entry name" value="Metallo-depent_PP-like"/>
</dbReference>
<name>A0A9E8LX56_9BACI</name>
<dbReference type="Gene3D" id="3.60.21.10">
    <property type="match status" value="1"/>
</dbReference>
<dbReference type="KEGG" id="faf:OE104_06570"/>
<reference evidence="2" key="1">
    <citation type="submission" date="2022-09" db="EMBL/GenBank/DDBJ databases">
        <title>Complete Genomes of Fervidibacillus albus and Fervidibacillus halotolerans isolated from tidal flat sediments.</title>
        <authorList>
            <person name="Kwon K.K."/>
            <person name="Yang S.-H."/>
            <person name="Park M.J."/>
            <person name="Oh H.-M."/>
        </authorList>
    </citation>
    <scope>NUCLEOTIDE SEQUENCE</scope>
    <source>
        <strain evidence="2">MEBiC13591</strain>
    </source>
</reference>
<dbReference type="SUPFAM" id="SSF56300">
    <property type="entry name" value="Metallo-dependent phosphatases"/>
    <property type="match status" value="1"/>
</dbReference>
<gene>
    <name evidence="2" type="ORF">OE104_06570</name>
</gene>
<organism evidence="2 3">
    <name type="scientific">Fervidibacillus albus</name>
    <dbReference type="NCBI Taxonomy" id="2980026"/>
    <lineage>
        <taxon>Bacteria</taxon>
        <taxon>Bacillati</taxon>
        <taxon>Bacillota</taxon>
        <taxon>Bacilli</taxon>
        <taxon>Bacillales</taxon>
        <taxon>Bacillaceae</taxon>
        <taxon>Fervidibacillus</taxon>
    </lineage>
</organism>
<dbReference type="Pfam" id="PF00149">
    <property type="entry name" value="Metallophos"/>
    <property type="match status" value="1"/>
</dbReference>
<sequence length="240" mass="28151">MILRTLVISDIHGCFDEWMELLDLVNYTIGQDRLILLGDYVDRGPKSKEVIDHVMELAKEEEVIVLKGNHDERFVSLIETGNPRVREMFFKYGGFETLKSYIPDFSMEQFEEAVDFIRNEFHHHIEFLNRTKLYFEDERFIYVHAGLNPKFKNWKEQPEKDFYTIREPFLNGSMNTEKRIVFGHTATPLIHESGDIWISGEKIGVDGGCVFGYQLNCLEISPDGKWTQYSVPSKQKRSRI</sequence>
<dbReference type="GO" id="GO:0005737">
    <property type="term" value="C:cytoplasm"/>
    <property type="evidence" value="ECO:0007669"/>
    <property type="project" value="TreeGrafter"/>
</dbReference>
<dbReference type="GO" id="GO:0008803">
    <property type="term" value="F:bis(5'-nucleosyl)-tetraphosphatase (symmetrical) activity"/>
    <property type="evidence" value="ECO:0007669"/>
    <property type="project" value="TreeGrafter"/>
</dbReference>
<dbReference type="Proteomes" id="UP001164718">
    <property type="component" value="Chromosome"/>
</dbReference>
<evidence type="ECO:0000313" key="2">
    <source>
        <dbReference type="EMBL" id="WAA10970.1"/>
    </source>
</evidence>
<dbReference type="GO" id="GO:0016791">
    <property type="term" value="F:phosphatase activity"/>
    <property type="evidence" value="ECO:0007669"/>
    <property type="project" value="TreeGrafter"/>
</dbReference>
<dbReference type="EMBL" id="CP106878">
    <property type="protein sequence ID" value="WAA10970.1"/>
    <property type="molecule type" value="Genomic_DNA"/>
</dbReference>
<dbReference type="PANTHER" id="PTHR42850:SF4">
    <property type="entry name" value="ZINC-DEPENDENT ENDOPOLYPHOSPHATASE"/>
    <property type="match status" value="1"/>
</dbReference>
<dbReference type="InterPro" id="IPR050126">
    <property type="entry name" value="Ap4A_hydrolase"/>
</dbReference>
<dbReference type="PANTHER" id="PTHR42850">
    <property type="entry name" value="METALLOPHOSPHOESTERASE"/>
    <property type="match status" value="1"/>
</dbReference>
<proteinExistence type="predicted"/>